<dbReference type="PANTHER" id="PTHR47851:SF5">
    <property type="entry name" value="MYB_SANT-LIKE DOMAIN-CONTAINING PROTEIN"/>
    <property type="match status" value="1"/>
</dbReference>
<reference evidence="2" key="1">
    <citation type="journal article" date="2023" name="Nat. Commun.">
        <title>Diploid and tetraploid genomes of Acorus and the evolution of monocots.</title>
        <authorList>
            <person name="Ma L."/>
            <person name="Liu K.W."/>
            <person name="Li Z."/>
            <person name="Hsiao Y.Y."/>
            <person name="Qi Y."/>
            <person name="Fu T."/>
            <person name="Tang G.D."/>
            <person name="Zhang D."/>
            <person name="Sun W.H."/>
            <person name="Liu D.K."/>
            <person name="Li Y."/>
            <person name="Chen G.Z."/>
            <person name="Liu X.D."/>
            <person name="Liao X.Y."/>
            <person name="Jiang Y.T."/>
            <person name="Yu X."/>
            <person name="Hao Y."/>
            <person name="Huang J."/>
            <person name="Zhao X.W."/>
            <person name="Ke S."/>
            <person name="Chen Y.Y."/>
            <person name="Wu W.L."/>
            <person name="Hsu J.L."/>
            <person name="Lin Y.F."/>
            <person name="Huang M.D."/>
            <person name="Li C.Y."/>
            <person name="Huang L."/>
            <person name="Wang Z.W."/>
            <person name="Zhao X."/>
            <person name="Zhong W.Y."/>
            <person name="Peng D.H."/>
            <person name="Ahmad S."/>
            <person name="Lan S."/>
            <person name="Zhang J.S."/>
            <person name="Tsai W.C."/>
            <person name="Van de Peer Y."/>
            <person name="Liu Z.J."/>
        </authorList>
    </citation>
    <scope>NUCLEOTIDE SEQUENCE</scope>
    <source>
        <strain evidence="2">CP</strain>
    </source>
</reference>
<reference evidence="2" key="2">
    <citation type="submission" date="2023-06" db="EMBL/GenBank/DDBJ databases">
        <authorList>
            <person name="Ma L."/>
            <person name="Liu K.-W."/>
            <person name="Li Z."/>
            <person name="Hsiao Y.-Y."/>
            <person name="Qi Y."/>
            <person name="Fu T."/>
            <person name="Tang G."/>
            <person name="Zhang D."/>
            <person name="Sun W.-H."/>
            <person name="Liu D.-K."/>
            <person name="Li Y."/>
            <person name="Chen G.-Z."/>
            <person name="Liu X.-D."/>
            <person name="Liao X.-Y."/>
            <person name="Jiang Y.-T."/>
            <person name="Yu X."/>
            <person name="Hao Y."/>
            <person name="Huang J."/>
            <person name="Zhao X.-W."/>
            <person name="Ke S."/>
            <person name="Chen Y.-Y."/>
            <person name="Wu W.-L."/>
            <person name="Hsu J.-L."/>
            <person name="Lin Y.-F."/>
            <person name="Huang M.-D."/>
            <person name="Li C.-Y."/>
            <person name="Huang L."/>
            <person name="Wang Z.-W."/>
            <person name="Zhao X."/>
            <person name="Zhong W.-Y."/>
            <person name="Peng D.-H."/>
            <person name="Ahmad S."/>
            <person name="Lan S."/>
            <person name="Zhang J.-S."/>
            <person name="Tsai W.-C."/>
            <person name="Van De Peer Y."/>
            <person name="Liu Z.-J."/>
        </authorList>
    </citation>
    <scope>NUCLEOTIDE SEQUENCE</scope>
    <source>
        <strain evidence="2">CP</strain>
        <tissue evidence="2">Leaves</tissue>
    </source>
</reference>
<proteinExistence type="predicted"/>
<gene>
    <name evidence="2" type="ORF">QJS10_CPB18g00967</name>
</gene>
<dbReference type="PANTHER" id="PTHR47851">
    <property type="entry name" value="OS06G0588700 PROTEIN-RELATED"/>
    <property type="match status" value="1"/>
</dbReference>
<protein>
    <submittedName>
        <fullName evidence="2">Uncharacterized protein</fullName>
    </submittedName>
</protein>
<dbReference type="Proteomes" id="UP001180020">
    <property type="component" value="Unassembled WGS sequence"/>
</dbReference>
<accession>A0AAV9CP28</accession>
<sequence>MVGGSTHCDEDRLTKSGRFGVVKTSNSISIYFFKIENNTPPSVRYNIKKSQTGLGFNEVTGTYSMSRKWWIEFSNGHPGVEKFQTQPLYFEEECDILFGVVAAKGDDSWVPTLDYSAMGKMSFEWSDSTTVEDQEDYQFTEHQPYSTPTPSSVPPTSNVPDEATSPCRQSPLPPLPVAPKRQRTAVRQRLGGSIDRMCDILKMRTNLTYGNDIVPKFADAMALVDRIPEILMDSPAYFYALDMLCDPDNREIFCSFPTNARRAAWMMYQFQKLHGF</sequence>
<comment type="caution">
    <text evidence="2">The sequence shown here is derived from an EMBL/GenBank/DDBJ whole genome shotgun (WGS) entry which is preliminary data.</text>
</comment>
<dbReference type="EMBL" id="JAUJYO010000018">
    <property type="protein sequence ID" value="KAK1290580.1"/>
    <property type="molecule type" value="Genomic_DNA"/>
</dbReference>
<keyword evidence="3" id="KW-1185">Reference proteome</keyword>
<evidence type="ECO:0000313" key="2">
    <source>
        <dbReference type="EMBL" id="KAK1290580.1"/>
    </source>
</evidence>
<organism evidence="2 3">
    <name type="scientific">Acorus calamus</name>
    <name type="common">Sweet flag</name>
    <dbReference type="NCBI Taxonomy" id="4465"/>
    <lineage>
        <taxon>Eukaryota</taxon>
        <taxon>Viridiplantae</taxon>
        <taxon>Streptophyta</taxon>
        <taxon>Embryophyta</taxon>
        <taxon>Tracheophyta</taxon>
        <taxon>Spermatophyta</taxon>
        <taxon>Magnoliopsida</taxon>
        <taxon>Liliopsida</taxon>
        <taxon>Acoraceae</taxon>
        <taxon>Acorus</taxon>
    </lineage>
</organism>
<evidence type="ECO:0000313" key="3">
    <source>
        <dbReference type="Proteomes" id="UP001180020"/>
    </source>
</evidence>
<name>A0AAV9CP28_ACOCL</name>
<dbReference type="AlphaFoldDB" id="A0AAV9CP28"/>
<evidence type="ECO:0000256" key="1">
    <source>
        <dbReference type="SAM" id="MobiDB-lite"/>
    </source>
</evidence>
<feature type="region of interest" description="Disordered" evidence="1">
    <location>
        <begin position="141"/>
        <end position="182"/>
    </location>
</feature>
<feature type="compositionally biased region" description="Low complexity" evidence="1">
    <location>
        <begin position="144"/>
        <end position="160"/>
    </location>
</feature>